<protein>
    <submittedName>
        <fullName evidence="2">Chemotaxis protein methyltransferase CheR</fullName>
    </submittedName>
</protein>
<dbReference type="Gene3D" id="3.40.50.150">
    <property type="entry name" value="Vaccinia Virus protein VP39"/>
    <property type="match status" value="1"/>
</dbReference>
<dbReference type="GO" id="GO:0008757">
    <property type="term" value="F:S-adenosylmethionine-dependent methyltransferase activity"/>
    <property type="evidence" value="ECO:0007669"/>
    <property type="project" value="InterPro"/>
</dbReference>
<dbReference type="PROSITE" id="PS50123">
    <property type="entry name" value="CHER"/>
    <property type="match status" value="1"/>
</dbReference>
<proteinExistence type="predicted"/>
<dbReference type="PANTHER" id="PTHR24422">
    <property type="entry name" value="CHEMOTAXIS PROTEIN METHYLTRANSFERASE"/>
    <property type="match status" value="1"/>
</dbReference>
<dbReference type="InterPro" id="IPR029063">
    <property type="entry name" value="SAM-dependent_MTases_sf"/>
</dbReference>
<evidence type="ECO:0000313" key="3">
    <source>
        <dbReference type="Proteomes" id="UP000184241"/>
    </source>
</evidence>
<dbReference type="SUPFAM" id="SSF47757">
    <property type="entry name" value="Chemotaxis receptor methyltransferase CheR, N-terminal domain"/>
    <property type="match status" value="1"/>
</dbReference>
<dbReference type="AlphaFoldDB" id="A0A1M6CPV1"/>
<dbReference type="SUPFAM" id="SSF53335">
    <property type="entry name" value="S-adenosyl-L-methionine-dependent methyltransferases"/>
    <property type="match status" value="1"/>
</dbReference>
<evidence type="ECO:0000313" key="2">
    <source>
        <dbReference type="EMBL" id="SHI62989.1"/>
    </source>
</evidence>
<reference evidence="2 3" key="1">
    <citation type="submission" date="2016-11" db="EMBL/GenBank/DDBJ databases">
        <authorList>
            <person name="Jaros S."/>
            <person name="Januszkiewicz K."/>
            <person name="Wedrychowicz H."/>
        </authorList>
    </citation>
    <scope>NUCLEOTIDE SEQUENCE [LARGE SCALE GENOMIC DNA]</scope>
    <source>
        <strain evidence="2 3">DSM 6191</strain>
    </source>
</reference>
<dbReference type="EMBL" id="FQXU01000017">
    <property type="protein sequence ID" value="SHI62989.1"/>
    <property type="molecule type" value="Genomic_DNA"/>
</dbReference>
<dbReference type="Proteomes" id="UP000184241">
    <property type="component" value="Unassembled WGS sequence"/>
</dbReference>
<dbReference type="PRINTS" id="PR00996">
    <property type="entry name" value="CHERMTFRASE"/>
</dbReference>
<keyword evidence="2" id="KW-0489">Methyltransferase</keyword>
<dbReference type="RefSeq" id="WP_073022424.1">
    <property type="nucleotide sequence ID" value="NZ_FQXU01000017.1"/>
</dbReference>
<organism evidence="2 3">
    <name type="scientific">Clostridium intestinale DSM 6191</name>
    <dbReference type="NCBI Taxonomy" id="1121320"/>
    <lineage>
        <taxon>Bacteria</taxon>
        <taxon>Bacillati</taxon>
        <taxon>Bacillota</taxon>
        <taxon>Clostridia</taxon>
        <taxon>Eubacteriales</taxon>
        <taxon>Clostridiaceae</taxon>
        <taxon>Clostridium</taxon>
    </lineage>
</organism>
<keyword evidence="2" id="KW-0808">Transferase</keyword>
<sequence length="287" mass="33604">MSNEELKEKIDNEDLEIALLLETIYKKYGYDFRGYSPAHIKRRIVHRMTMEDLKNISELQHKVIYDKKFINTILSDFSINVTEMYRDPSLFKSFREKVIPVLKTYPFIRIWHAGCSTGEEVYSMAILLKEEGLYDRTQIYATDFNKVVLKKAKEGIYPLERIKEYSYNYQKAGGSSTLSNYYLASNDFVVFDKSLREKVTFADHNLVTDGVFGEMHVIVCRNVLIYFSKDLQDKVTKLFADSLISGGFLCLGSKENIKFSKNAEMFNDFVMKEKIFQKRYRRTILGL</sequence>
<dbReference type="InterPro" id="IPR000780">
    <property type="entry name" value="CheR_MeTrfase"/>
</dbReference>
<gene>
    <name evidence="2" type="ORF">SAMN02745941_04088</name>
</gene>
<accession>A0A1M6CPV1</accession>
<dbReference type="GO" id="GO:0032259">
    <property type="term" value="P:methylation"/>
    <property type="evidence" value="ECO:0007669"/>
    <property type="project" value="UniProtKB-KW"/>
</dbReference>
<dbReference type="Pfam" id="PF03705">
    <property type="entry name" value="CheR_N"/>
    <property type="match status" value="1"/>
</dbReference>
<dbReference type="InterPro" id="IPR050903">
    <property type="entry name" value="Bact_Chemotaxis_MeTrfase"/>
</dbReference>
<dbReference type="SMART" id="SM00138">
    <property type="entry name" value="MeTrc"/>
    <property type="match status" value="1"/>
</dbReference>
<dbReference type="PANTHER" id="PTHR24422:SF8">
    <property type="entry name" value="CHEMOTAXIS PROTEIN"/>
    <property type="match status" value="1"/>
</dbReference>
<evidence type="ECO:0000259" key="1">
    <source>
        <dbReference type="PROSITE" id="PS50123"/>
    </source>
</evidence>
<feature type="domain" description="CheR-type methyltransferase" evidence="1">
    <location>
        <begin position="5"/>
        <end position="282"/>
    </location>
</feature>
<dbReference type="InterPro" id="IPR022642">
    <property type="entry name" value="CheR_C"/>
</dbReference>
<dbReference type="Pfam" id="PF01739">
    <property type="entry name" value="CheR"/>
    <property type="match status" value="1"/>
</dbReference>
<dbReference type="InterPro" id="IPR022641">
    <property type="entry name" value="CheR_N"/>
</dbReference>
<name>A0A1M6CPV1_9CLOT</name>